<protein>
    <submittedName>
        <fullName evidence="2">Pimeloyl-ACP methyl ester carboxylesterase</fullName>
    </submittedName>
</protein>
<dbReference type="PANTHER" id="PTHR43194">
    <property type="entry name" value="HYDROLASE ALPHA/BETA FOLD FAMILY"/>
    <property type="match status" value="1"/>
</dbReference>
<dbReference type="InterPro" id="IPR050228">
    <property type="entry name" value="Carboxylesterase_BioH"/>
</dbReference>
<dbReference type="Gene3D" id="3.40.50.1820">
    <property type="entry name" value="alpha/beta hydrolase"/>
    <property type="match status" value="1"/>
</dbReference>
<dbReference type="SUPFAM" id="SSF53474">
    <property type="entry name" value="alpha/beta-Hydrolases"/>
    <property type="match status" value="1"/>
</dbReference>
<evidence type="ECO:0000313" key="2">
    <source>
        <dbReference type="EMBL" id="SEW01412.1"/>
    </source>
</evidence>
<organism evidence="2 3">
    <name type="scientific">Aliiroseovarius sediminilitoris</name>
    <dbReference type="NCBI Taxonomy" id="1173584"/>
    <lineage>
        <taxon>Bacteria</taxon>
        <taxon>Pseudomonadati</taxon>
        <taxon>Pseudomonadota</taxon>
        <taxon>Alphaproteobacteria</taxon>
        <taxon>Rhodobacterales</taxon>
        <taxon>Paracoccaceae</taxon>
        <taxon>Aliiroseovarius</taxon>
    </lineage>
</organism>
<dbReference type="OrthoDB" id="9804723at2"/>
<dbReference type="GO" id="GO:0003824">
    <property type="term" value="F:catalytic activity"/>
    <property type="evidence" value="ECO:0007669"/>
    <property type="project" value="InterPro"/>
</dbReference>
<dbReference type="PANTHER" id="PTHR43194:SF5">
    <property type="entry name" value="PIMELOYL-[ACYL-CARRIER PROTEIN] METHYL ESTER ESTERASE"/>
    <property type="match status" value="1"/>
</dbReference>
<accession>A0A1I0NJL9</accession>
<dbReference type="Proteomes" id="UP000199650">
    <property type="component" value="Unassembled WGS sequence"/>
</dbReference>
<dbReference type="InterPro" id="IPR000073">
    <property type="entry name" value="AB_hydrolase_1"/>
</dbReference>
<dbReference type="STRING" id="1173584.SAMN05444851_0870"/>
<reference evidence="2 3" key="1">
    <citation type="submission" date="2016-10" db="EMBL/GenBank/DDBJ databases">
        <authorList>
            <person name="de Groot N.N."/>
        </authorList>
    </citation>
    <scope>NUCLEOTIDE SEQUENCE [LARGE SCALE GENOMIC DNA]</scope>
    <source>
        <strain evidence="2 3">DSM 29439</strain>
    </source>
</reference>
<dbReference type="InterPro" id="IPR000639">
    <property type="entry name" value="Epox_hydrolase-like"/>
</dbReference>
<dbReference type="AlphaFoldDB" id="A0A1I0NJL9"/>
<dbReference type="PRINTS" id="PR00412">
    <property type="entry name" value="EPOXHYDRLASE"/>
</dbReference>
<evidence type="ECO:0000259" key="1">
    <source>
        <dbReference type="Pfam" id="PF00561"/>
    </source>
</evidence>
<evidence type="ECO:0000313" key="3">
    <source>
        <dbReference type="Proteomes" id="UP000199650"/>
    </source>
</evidence>
<dbReference type="Pfam" id="PF00561">
    <property type="entry name" value="Abhydrolase_1"/>
    <property type="match status" value="1"/>
</dbReference>
<sequence>MTLQTLAGHKTYWHRSGNGSRAALMVHCSLAHSGAWRGLERRLSNELTMVALDLPGHGRSADWDGTGDYQDRAVQIAEALLDQEVPGTVDLIGHSFGGTIALRLAQCHPDRVRSLALFEPVLFAAAKDHPAFAENLAYMDGPFMAALQAGDRLEAARLFNIMWGRDAAWRALPLSLREDMAQRIHLIPAGNPVTYQDVHDQAAPGALENLAIPVLLMEGARSPALVAAVHDVLAARLPNVKRHIFEGAGHMGPITHPEDVGDVISGFLSQSAPITL</sequence>
<gene>
    <name evidence="2" type="ORF">SAMN05444851_0870</name>
</gene>
<dbReference type="InterPro" id="IPR029058">
    <property type="entry name" value="AB_hydrolase_fold"/>
</dbReference>
<feature type="domain" description="AB hydrolase-1" evidence="1">
    <location>
        <begin position="24"/>
        <end position="257"/>
    </location>
</feature>
<name>A0A1I0NJL9_9RHOB</name>
<keyword evidence="3" id="KW-1185">Reference proteome</keyword>
<proteinExistence type="predicted"/>
<dbReference type="EMBL" id="FOJB01000001">
    <property type="protein sequence ID" value="SEW01412.1"/>
    <property type="molecule type" value="Genomic_DNA"/>
</dbReference>
<dbReference type="PRINTS" id="PR00111">
    <property type="entry name" value="ABHYDROLASE"/>
</dbReference>
<dbReference type="RefSeq" id="WP_091428602.1">
    <property type="nucleotide sequence ID" value="NZ_FOJB01000001.1"/>
</dbReference>